<sequence>MRFPVTPDPILSPRCTLRCPGDPEMAKIIKGFSPSAAMCTMGNTQRETDSFATTSSDAQADNRPHTCMPLAF</sequence>
<organism evidence="1 2">
    <name type="scientific">Aldrovandia affinis</name>
    <dbReference type="NCBI Taxonomy" id="143900"/>
    <lineage>
        <taxon>Eukaryota</taxon>
        <taxon>Metazoa</taxon>
        <taxon>Chordata</taxon>
        <taxon>Craniata</taxon>
        <taxon>Vertebrata</taxon>
        <taxon>Euteleostomi</taxon>
        <taxon>Actinopterygii</taxon>
        <taxon>Neopterygii</taxon>
        <taxon>Teleostei</taxon>
        <taxon>Notacanthiformes</taxon>
        <taxon>Halosauridae</taxon>
        <taxon>Aldrovandia</taxon>
    </lineage>
</organism>
<evidence type="ECO:0000313" key="1">
    <source>
        <dbReference type="EMBL" id="KAJ8418252.1"/>
    </source>
</evidence>
<dbReference type="AlphaFoldDB" id="A0AAD7TCR4"/>
<proteinExistence type="predicted"/>
<accession>A0AAD7TCR4</accession>
<dbReference type="EMBL" id="JAINUG010000002">
    <property type="protein sequence ID" value="KAJ8418252.1"/>
    <property type="molecule type" value="Genomic_DNA"/>
</dbReference>
<reference evidence="1" key="1">
    <citation type="journal article" date="2023" name="Science">
        <title>Genome structures resolve the early diversification of teleost fishes.</title>
        <authorList>
            <person name="Parey E."/>
            <person name="Louis A."/>
            <person name="Montfort J."/>
            <person name="Bouchez O."/>
            <person name="Roques C."/>
            <person name="Iampietro C."/>
            <person name="Lluch J."/>
            <person name="Castinel A."/>
            <person name="Donnadieu C."/>
            <person name="Desvignes T."/>
            <person name="Floi Bucao C."/>
            <person name="Jouanno E."/>
            <person name="Wen M."/>
            <person name="Mejri S."/>
            <person name="Dirks R."/>
            <person name="Jansen H."/>
            <person name="Henkel C."/>
            <person name="Chen W.J."/>
            <person name="Zahm M."/>
            <person name="Cabau C."/>
            <person name="Klopp C."/>
            <person name="Thompson A.W."/>
            <person name="Robinson-Rechavi M."/>
            <person name="Braasch I."/>
            <person name="Lecointre G."/>
            <person name="Bobe J."/>
            <person name="Postlethwait J.H."/>
            <person name="Berthelot C."/>
            <person name="Roest Crollius H."/>
            <person name="Guiguen Y."/>
        </authorList>
    </citation>
    <scope>NUCLEOTIDE SEQUENCE</scope>
    <source>
        <strain evidence="1">NC1722</strain>
    </source>
</reference>
<protein>
    <submittedName>
        <fullName evidence="1">Uncharacterized protein</fullName>
    </submittedName>
</protein>
<keyword evidence="2" id="KW-1185">Reference proteome</keyword>
<dbReference type="Proteomes" id="UP001221898">
    <property type="component" value="Unassembled WGS sequence"/>
</dbReference>
<comment type="caution">
    <text evidence="1">The sequence shown here is derived from an EMBL/GenBank/DDBJ whole genome shotgun (WGS) entry which is preliminary data.</text>
</comment>
<evidence type="ECO:0000313" key="2">
    <source>
        <dbReference type="Proteomes" id="UP001221898"/>
    </source>
</evidence>
<name>A0AAD7TCR4_9TELE</name>
<gene>
    <name evidence="1" type="ORF">AAFF_G00139610</name>
</gene>